<comment type="similarity">
    <text evidence="2 6">Belongs to the trans-sulfuration enzymes family.</text>
</comment>
<feature type="modified residue" description="N6-(pyridoxal phosphate)lysine" evidence="5">
    <location>
        <position position="216"/>
    </location>
</feature>
<dbReference type="GO" id="GO:0003962">
    <property type="term" value="F:cystathionine gamma-synthase activity"/>
    <property type="evidence" value="ECO:0007669"/>
    <property type="project" value="UniProtKB-EC"/>
</dbReference>
<name>A0A6J4PVP2_9ACTN</name>
<organism evidence="7">
    <name type="scientific">uncultured Rubrobacteraceae bacterium</name>
    <dbReference type="NCBI Taxonomy" id="349277"/>
    <lineage>
        <taxon>Bacteria</taxon>
        <taxon>Bacillati</taxon>
        <taxon>Actinomycetota</taxon>
        <taxon>Rubrobacteria</taxon>
        <taxon>Rubrobacterales</taxon>
        <taxon>Rubrobacteraceae</taxon>
        <taxon>environmental samples</taxon>
    </lineage>
</organism>
<dbReference type="InterPro" id="IPR015424">
    <property type="entry name" value="PyrdxlP-dep_Trfase"/>
</dbReference>
<dbReference type="GO" id="GO:0019346">
    <property type="term" value="P:transsulfuration"/>
    <property type="evidence" value="ECO:0007669"/>
    <property type="project" value="InterPro"/>
</dbReference>
<dbReference type="EC" id="2.5.1.48" evidence="7"/>
<evidence type="ECO:0000256" key="5">
    <source>
        <dbReference type="PIRSR" id="PIRSR001434-2"/>
    </source>
</evidence>
<gene>
    <name evidence="7" type="ORF">AVDCRST_MAG55-2124</name>
</gene>
<dbReference type="InterPro" id="IPR054542">
    <property type="entry name" value="Cys_met_metab_PP"/>
</dbReference>
<dbReference type="AlphaFoldDB" id="A0A6J4PVP2"/>
<dbReference type="PIRSF" id="PIRSF001434">
    <property type="entry name" value="CGS"/>
    <property type="match status" value="1"/>
</dbReference>
<accession>A0A6J4PVP2</accession>
<evidence type="ECO:0000256" key="4">
    <source>
        <dbReference type="ARBA" id="ARBA00022898"/>
    </source>
</evidence>
<comment type="cofactor">
    <cofactor evidence="1 6">
        <name>pyridoxal 5'-phosphate</name>
        <dbReference type="ChEBI" id="CHEBI:597326"/>
    </cofactor>
</comment>
<protein>
    <submittedName>
        <fullName evidence="7">O-acetylhomoserine sulfhydrylase / O-succinylhomoserine sulfhydrylase</fullName>
        <ecNumber evidence="7">2.5.1.48</ecNumber>
        <ecNumber evidence="7">2.5.1.49</ecNumber>
    </submittedName>
</protein>
<reference evidence="7" key="1">
    <citation type="submission" date="2020-02" db="EMBL/GenBank/DDBJ databases">
        <authorList>
            <person name="Meier V. D."/>
        </authorList>
    </citation>
    <scope>NUCLEOTIDE SEQUENCE</scope>
    <source>
        <strain evidence="7">AVDCRST_MAG55</strain>
    </source>
</reference>
<evidence type="ECO:0000256" key="2">
    <source>
        <dbReference type="ARBA" id="ARBA00009077"/>
    </source>
</evidence>
<evidence type="ECO:0000313" key="7">
    <source>
        <dbReference type="EMBL" id="CAA9423093.1"/>
    </source>
</evidence>
<dbReference type="InterPro" id="IPR015421">
    <property type="entry name" value="PyrdxlP-dep_Trfase_major"/>
</dbReference>
<dbReference type="GO" id="GO:0030170">
    <property type="term" value="F:pyridoxal phosphate binding"/>
    <property type="evidence" value="ECO:0007669"/>
    <property type="project" value="InterPro"/>
</dbReference>
<dbReference type="PROSITE" id="PS00868">
    <property type="entry name" value="CYS_MET_METAB_PP"/>
    <property type="match status" value="1"/>
</dbReference>
<dbReference type="EC" id="2.5.1.49" evidence="7"/>
<proteinExistence type="inferred from homology"/>
<dbReference type="Gene3D" id="3.90.1150.10">
    <property type="entry name" value="Aspartate Aminotransferase, domain 1"/>
    <property type="match status" value="1"/>
</dbReference>
<dbReference type="GO" id="GO:0006535">
    <property type="term" value="P:cysteine biosynthetic process from serine"/>
    <property type="evidence" value="ECO:0007669"/>
    <property type="project" value="TreeGrafter"/>
</dbReference>
<keyword evidence="4 5" id="KW-0663">Pyridoxal phosphate</keyword>
<evidence type="ECO:0000256" key="1">
    <source>
        <dbReference type="ARBA" id="ARBA00001933"/>
    </source>
</evidence>
<dbReference type="InterPro" id="IPR015422">
    <property type="entry name" value="PyrdxlP-dep_Trfase_small"/>
</dbReference>
<dbReference type="EMBL" id="CADCUZ010000100">
    <property type="protein sequence ID" value="CAA9423093.1"/>
    <property type="molecule type" value="Genomic_DNA"/>
</dbReference>
<dbReference type="NCBIfam" id="TIGR01326">
    <property type="entry name" value="OAH_OAS_sulfhy"/>
    <property type="match status" value="1"/>
</dbReference>
<dbReference type="PANTHER" id="PTHR43797">
    <property type="entry name" value="HOMOCYSTEINE/CYSTEINE SYNTHASE"/>
    <property type="match status" value="1"/>
</dbReference>
<dbReference type="InterPro" id="IPR000277">
    <property type="entry name" value="Cys/Met-Metab_PyrdxlP-dep_enz"/>
</dbReference>
<dbReference type="GO" id="GO:0005737">
    <property type="term" value="C:cytoplasm"/>
    <property type="evidence" value="ECO:0007669"/>
    <property type="project" value="TreeGrafter"/>
</dbReference>
<dbReference type="Gene3D" id="3.40.640.10">
    <property type="entry name" value="Type I PLP-dependent aspartate aminotransferase-like (Major domain)"/>
    <property type="match status" value="1"/>
</dbReference>
<dbReference type="GO" id="GO:0071269">
    <property type="term" value="P:L-homocysteine biosynthetic process"/>
    <property type="evidence" value="ECO:0007669"/>
    <property type="project" value="TreeGrafter"/>
</dbReference>
<dbReference type="PANTHER" id="PTHR43797:SF2">
    <property type="entry name" value="HOMOCYSTEINE_CYSTEINE SYNTHASE"/>
    <property type="match status" value="1"/>
</dbReference>
<dbReference type="SUPFAM" id="SSF53383">
    <property type="entry name" value="PLP-dependent transferases"/>
    <property type="match status" value="1"/>
</dbReference>
<keyword evidence="3 7" id="KW-0808">Transferase</keyword>
<dbReference type="FunFam" id="3.40.640.10:FF:000035">
    <property type="entry name" value="O-succinylhomoserine sulfhydrylase"/>
    <property type="match status" value="1"/>
</dbReference>
<sequence length="434" mass="46482">MDTTENQAAERDLGFDTLALHGGQQPDPTTTARAVPIYQTTSYVFNDADHAANLFSLAEPGNIYTRIMNPTNDVFEQRMALLEGGVGALAVASGQAAETLTILNLAGAGDEIVSAAALYGGTYNLFHYTLPKIGINVKFVDSTDPENFRAAITGKTKAVYAETVGNPALHTLDIEAAAGVAHEAGVPLIVDNTVPSPYLVNPLAHGADIVVHSATKFIGGHGTSIGGVIVDGGRFPWDNGRFPGFTEPDPSYHGLEIYPTLGELSFILKARIQMLRDYGPALSPFHGFLFLQGLETLPLRMERHCQNAMAVAEFLQAHPKVTWVNYPGLPDHPGHETAKKYHRDGMFGAILGFGIEGGLEAGKGFINRLELHSLLANIGDAKSLVIHPASTTHSQLTVEEQRSTGVTDDYVRLSVGLESIDDILYDLDQALNGA</sequence>
<dbReference type="GO" id="GO:0004124">
    <property type="term" value="F:cysteine synthase activity"/>
    <property type="evidence" value="ECO:0007669"/>
    <property type="project" value="TreeGrafter"/>
</dbReference>
<evidence type="ECO:0000256" key="3">
    <source>
        <dbReference type="ARBA" id="ARBA00022679"/>
    </source>
</evidence>
<dbReference type="CDD" id="cd00614">
    <property type="entry name" value="CGS_like"/>
    <property type="match status" value="1"/>
</dbReference>
<dbReference type="GO" id="GO:0003961">
    <property type="term" value="F:O-acetylhomoserine aminocarboxypropyltransferase activity"/>
    <property type="evidence" value="ECO:0007669"/>
    <property type="project" value="UniProtKB-EC"/>
</dbReference>
<dbReference type="Pfam" id="PF01053">
    <property type="entry name" value="Cys_Met_Meta_PP"/>
    <property type="match status" value="1"/>
</dbReference>
<dbReference type="InterPro" id="IPR006235">
    <property type="entry name" value="OAc-hSer/O-AcSer_sulfhydrylase"/>
</dbReference>
<evidence type="ECO:0000256" key="6">
    <source>
        <dbReference type="RuleBase" id="RU362118"/>
    </source>
</evidence>